<dbReference type="VEuPathDB" id="FungiDB:ASPVEDRAFT_194992"/>
<dbReference type="OrthoDB" id="408631at2759"/>
<reference evidence="4" key="1">
    <citation type="journal article" date="2017" name="Genome Biol.">
        <title>Comparative genomics reveals high biological diversity and specific adaptations in the industrially and medically important fungal genus Aspergillus.</title>
        <authorList>
            <person name="de Vries R.P."/>
            <person name="Riley R."/>
            <person name="Wiebenga A."/>
            <person name="Aguilar-Osorio G."/>
            <person name="Amillis S."/>
            <person name="Uchima C.A."/>
            <person name="Anderluh G."/>
            <person name="Asadollahi M."/>
            <person name="Askin M."/>
            <person name="Barry K."/>
            <person name="Battaglia E."/>
            <person name="Bayram O."/>
            <person name="Benocci T."/>
            <person name="Braus-Stromeyer S.A."/>
            <person name="Caldana C."/>
            <person name="Canovas D."/>
            <person name="Cerqueira G.C."/>
            <person name="Chen F."/>
            <person name="Chen W."/>
            <person name="Choi C."/>
            <person name="Clum A."/>
            <person name="Dos Santos R.A."/>
            <person name="Damasio A.R."/>
            <person name="Diallinas G."/>
            <person name="Emri T."/>
            <person name="Fekete E."/>
            <person name="Flipphi M."/>
            <person name="Freyberg S."/>
            <person name="Gallo A."/>
            <person name="Gournas C."/>
            <person name="Habgood R."/>
            <person name="Hainaut M."/>
            <person name="Harispe M.L."/>
            <person name="Henrissat B."/>
            <person name="Hilden K.S."/>
            <person name="Hope R."/>
            <person name="Hossain A."/>
            <person name="Karabika E."/>
            <person name="Karaffa L."/>
            <person name="Karanyi Z."/>
            <person name="Krasevec N."/>
            <person name="Kuo A."/>
            <person name="Kusch H."/>
            <person name="LaButti K."/>
            <person name="Lagendijk E.L."/>
            <person name="Lapidus A."/>
            <person name="Levasseur A."/>
            <person name="Lindquist E."/>
            <person name="Lipzen A."/>
            <person name="Logrieco A.F."/>
            <person name="MacCabe A."/>
            <person name="Maekelae M.R."/>
            <person name="Malavazi I."/>
            <person name="Melin P."/>
            <person name="Meyer V."/>
            <person name="Mielnichuk N."/>
            <person name="Miskei M."/>
            <person name="Molnar A.P."/>
            <person name="Mule G."/>
            <person name="Ngan C.Y."/>
            <person name="Orejas M."/>
            <person name="Orosz E."/>
            <person name="Ouedraogo J.P."/>
            <person name="Overkamp K.M."/>
            <person name="Park H.-S."/>
            <person name="Perrone G."/>
            <person name="Piumi F."/>
            <person name="Punt P.J."/>
            <person name="Ram A.F."/>
            <person name="Ramon A."/>
            <person name="Rauscher S."/>
            <person name="Record E."/>
            <person name="Riano-Pachon D.M."/>
            <person name="Robert V."/>
            <person name="Roehrig J."/>
            <person name="Ruller R."/>
            <person name="Salamov A."/>
            <person name="Salih N.S."/>
            <person name="Samson R.A."/>
            <person name="Sandor E."/>
            <person name="Sanguinetti M."/>
            <person name="Schuetze T."/>
            <person name="Sepcic K."/>
            <person name="Shelest E."/>
            <person name="Sherlock G."/>
            <person name="Sophianopoulou V."/>
            <person name="Squina F.M."/>
            <person name="Sun H."/>
            <person name="Susca A."/>
            <person name="Todd R.B."/>
            <person name="Tsang A."/>
            <person name="Unkles S.E."/>
            <person name="van de Wiele N."/>
            <person name="van Rossen-Uffink D."/>
            <person name="Oliveira J.V."/>
            <person name="Vesth T.C."/>
            <person name="Visser J."/>
            <person name="Yu J.-H."/>
            <person name="Zhou M."/>
            <person name="Andersen M.R."/>
            <person name="Archer D.B."/>
            <person name="Baker S.E."/>
            <person name="Benoit I."/>
            <person name="Brakhage A.A."/>
            <person name="Braus G.H."/>
            <person name="Fischer R."/>
            <person name="Frisvad J.C."/>
            <person name="Goldman G.H."/>
            <person name="Houbraken J."/>
            <person name="Oakley B."/>
            <person name="Pocsi I."/>
            <person name="Scazzocchio C."/>
            <person name="Seiboth B."/>
            <person name="vanKuyk P.A."/>
            <person name="Wortman J."/>
            <person name="Dyer P.S."/>
            <person name="Grigoriev I.V."/>
        </authorList>
    </citation>
    <scope>NUCLEOTIDE SEQUENCE [LARGE SCALE GENOMIC DNA]</scope>
    <source>
        <strain evidence="4">CBS 583.65</strain>
    </source>
</reference>
<protein>
    <recommendedName>
        <fullName evidence="2">Alpha/beta hydrolase fold-3 domain-containing protein</fullName>
    </recommendedName>
</protein>
<dbReference type="SUPFAM" id="SSF53474">
    <property type="entry name" value="alpha/beta-Hydrolases"/>
    <property type="match status" value="1"/>
</dbReference>
<sequence length="347" mass="38553">MCDFSEYGTPSEEWLRVEATLPEPKKQSIAELKRTTNLNREAAAQRDMELEGLSVQVSMQDYSIATRDGYDLEARSYRPSAVCPTQTLPVYIHFHGGGFLFGTLSSEDAICSRLAVNARAVVFNINYRHTPEYTYPTAWNDAEDALLWVCHNSSLIYGDREKIIIGGISAGAWLAASLTQAGLCRGQIIGQVLMIPCLVYTKCYEPQLQQIKSPSVSSYHQNAHAPILNRQKKQLFGDLLQVENPDPRDKRLNPGLLSPMEARDIPPTTLGIAGYDPLRDEGLLYGKLLAENGVATSVNVFKGVPHGFRRFGDKLSVCKRWDEVMVEGIQWACTKSVASGQFSVDVF</sequence>
<evidence type="ECO:0000256" key="1">
    <source>
        <dbReference type="ARBA" id="ARBA00022801"/>
    </source>
</evidence>
<gene>
    <name evidence="3" type="ORF">ASPVEDRAFT_194992</name>
</gene>
<proteinExistence type="predicted"/>
<dbReference type="PANTHER" id="PTHR48081:SF8">
    <property type="entry name" value="ALPHA_BETA HYDROLASE FOLD-3 DOMAIN-CONTAINING PROTEIN-RELATED"/>
    <property type="match status" value="1"/>
</dbReference>
<dbReference type="Proteomes" id="UP000184073">
    <property type="component" value="Unassembled WGS sequence"/>
</dbReference>
<evidence type="ECO:0000259" key="2">
    <source>
        <dbReference type="Pfam" id="PF07859"/>
    </source>
</evidence>
<name>A0A1L9PPJ7_ASPVE</name>
<dbReference type="STRING" id="1036611.A0A1L9PPJ7"/>
<dbReference type="PANTHER" id="PTHR48081">
    <property type="entry name" value="AB HYDROLASE SUPERFAMILY PROTEIN C4A8.06C"/>
    <property type="match status" value="1"/>
</dbReference>
<dbReference type="RefSeq" id="XP_040669211.1">
    <property type="nucleotide sequence ID" value="XM_040809175.1"/>
</dbReference>
<accession>A0A1L9PPJ7</accession>
<dbReference type="AlphaFoldDB" id="A0A1L9PPJ7"/>
<dbReference type="Gene3D" id="3.40.50.1820">
    <property type="entry name" value="alpha/beta hydrolase"/>
    <property type="match status" value="1"/>
</dbReference>
<evidence type="ECO:0000313" key="4">
    <source>
        <dbReference type="Proteomes" id="UP000184073"/>
    </source>
</evidence>
<keyword evidence="1" id="KW-0378">Hydrolase</keyword>
<dbReference type="InterPro" id="IPR050300">
    <property type="entry name" value="GDXG_lipolytic_enzyme"/>
</dbReference>
<evidence type="ECO:0000313" key="3">
    <source>
        <dbReference type="EMBL" id="OJJ03449.1"/>
    </source>
</evidence>
<feature type="domain" description="Alpha/beta hydrolase fold-3" evidence="2">
    <location>
        <begin position="92"/>
        <end position="308"/>
    </location>
</feature>
<dbReference type="EMBL" id="KV878130">
    <property type="protein sequence ID" value="OJJ03449.1"/>
    <property type="molecule type" value="Genomic_DNA"/>
</dbReference>
<dbReference type="GO" id="GO:0016787">
    <property type="term" value="F:hydrolase activity"/>
    <property type="evidence" value="ECO:0007669"/>
    <property type="project" value="UniProtKB-KW"/>
</dbReference>
<dbReference type="InterPro" id="IPR013094">
    <property type="entry name" value="AB_hydrolase_3"/>
</dbReference>
<dbReference type="Pfam" id="PF07859">
    <property type="entry name" value="Abhydrolase_3"/>
    <property type="match status" value="1"/>
</dbReference>
<keyword evidence="4" id="KW-1185">Reference proteome</keyword>
<organism evidence="3 4">
    <name type="scientific">Aspergillus versicolor CBS 583.65</name>
    <dbReference type="NCBI Taxonomy" id="1036611"/>
    <lineage>
        <taxon>Eukaryota</taxon>
        <taxon>Fungi</taxon>
        <taxon>Dikarya</taxon>
        <taxon>Ascomycota</taxon>
        <taxon>Pezizomycotina</taxon>
        <taxon>Eurotiomycetes</taxon>
        <taxon>Eurotiomycetidae</taxon>
        <taxon>Eurotiales</taxon>
        <taxon>Aspergillaceae</taxon>
        <taxon>Aspergillus</taxon>
        <taxon>Aspergillus subgen. Nidulantes</taxon>
    </lineage>
</organism>
<dbReference type="GeneID" id="63724686"/>
<dbReference type="InterPro" id="IPR029058">
    <property type="entry name" value="AB_hydrolase_fold"/>
</dbReference>